<gene>
    <name evidence="1" type="ordered locus">Cpin_7268</name>
</gene>
<evidence type="ECO:0000313" key="2">
    <source>
        <dbReference type="Proteomes" id="UP000002215"/>
    </source>
</evidence>
<evidence type="ECO:0000313" key="1">
    <source>
        <dbReference type="EMBL" id="ACU64668.1"/>
    </source>
</evidence>
<dbReference type="RefSeq" id="WP_012794831.1">
    <property type="nucleotide sequence ID" value="NC_013132.1"/>
</dbReference>
<reference evidence="1 2" key="2">
    <citation type="journal article" date="2010" name="Stand. Genomic Sci.">
        <title>Complete genome sequence of Chitinophaga pinensis type strain (UQM 2034).</title>
        <authorList>
            <person name="Glavina Del Rio T."/>
            <person name="Abt B."/>
            <person name="Spring S."/>
            <person name="Lapidus A."/>
            <person name="Nolan M."/>
            <person name="Tice H."/>
            <person name="Copeland A."/>
            <person name="Cheng J.F."/>
            <person name="Chen F."/>
            <person name="Bruce D."/>
            <person name="Goodwin L."/>
            <person name="Pitluck S."/>
            <person name="Ivanova N."/>
            <person name="Mavromatis K."/>
            <person name="Mikhailova N."/>
            <person name="Pati A."/>
            <person name="Chen A."/>
            <person name="Palaniappan K."/>
            <person name="Land M."/>
            <person name="Hauser L."/>
            <person name="Chang Y.J."/>
            <person name="Jeffries C.D."/>
            <person name="Chain P."/>
            <person name="Saunders E."/>
            <person name="Detter J.C."/>
            <person name="Brettin T."/>
            <person name="Rohde M."/>
            <person name="Goker M."/>
            <person name="Bristow J."/>
            <person name="Eisen J.A."/>
            <person name="Markowitz V."/>
            <person name="Hugenholtz P."/>
            <person name="Kyrpides N.C."/>
            <person name="Klenk H.P."/>
            <person name="Lucas S."/>
        </authorList>
    </citation>
    <scope>NUCLEOTIDE SEQUENCE [LARGE SCALE GENOMIC DNA]</scope>
    <source>
        <strain evidence="2">ATCC 43595 / DSM 2588 / LMG 13176 / NBRC 15968 / NCIMB 11800 / UQM 2034</strain>
    </source>
</reference>
<accession>A0A979GXI9</accession>
<proteinExistence type="predicted"/>
<protein>
    <submittedName>
        <fullName evidence="1">Uncharacterized protein</fullName>
    </submittedName>
</protein>
<reference evidence="2" key="1">
    <citation type="submission" date="2009-08" db="EMBL/GenBank/DDBJ databases">
        <title>The complete genome of Chitinophaga pinensis DSM 2588.</title>
        <authorList>
            <consortium name="US DOE Joint Genome Institute (JGI-PGF)"/>
            <person name="Lucas S."/>
            <person name="Copeland A."/>
            <person name="Lapidus A."/>
            <person name="Glavina del Rio T."/>
            <person name="Dalin E."/>
            <person name="Tice H."/>
            <person name="Bruce D."/>
            <person name="Goodwin L."/>
            <person name="Pitluck S."/>
            <person name="Kyrpides N."/>
            <person name="Mavromatis K."/>
            <person name="Ivanova N."/>
            <person name="Mikhailova N."/>
            <person name="Sims D."/>
            <person name="Meinche L."/>
            <person name="Brettin T."/>
            <person name="Detter J.C."/>
            <person name="Han C."/>
            <person name="Larimer F."/>
            <person name="Land M."/>
            <person name="Hauser L."/>
            <person name="Markowitz V."/>
            <person name="Cheng J.-F."/>
            <person name="Hugenholtz P."/>
            <person name="Woyke T."/>
            <person name="Wu D."/>
            <person name="Spring S."/>
            <person name="Klenk H.-P."/>
            <person name="Eisen J.A."/>
        </authorList>
    </citation>
    <scope>NUCLEOTIDE SEQUENCE [LARGE SCALE GENOMIC DNA]</scope>
    <source>
        <strain evidence="2">ATCC 43595 / DSM 2588 / LMG 13176 / NBRC 15968 / NCIMB 11800 / UQM 2034</strain>
    </source>
</reference>
<dbReference type="AlphaFoldDB" id="A0A979GXI9"/>
<dbReference type="KEGG" id="cpi:Cpin_7268"/>
<dbReference type="EMBL" id="CP001699">
    <property type="protein sequence ID" value="ACU64668.1"/>
    <property type="molecule type" value="Genomic_DNA"/>
</dbReference>
<sequence>MENKKHIDELSEKVLKGVNEAVRKLIESSAASDKSLVVGDKYGNVKKVPAKELLLKLKK</sequence>
<organism evidence="1 2">
    <name type="scientific">Chitinophaga pinensis (strain ATCC 43595 / DSM 2588 / LMG 13176 / NBRC 15968 / NCIMB 11800 / UQM 2034)</name>
    <dbReference type="NCBI Taxonomy" id="485918"/>
    <lineage>
        <taxon>Bacteria</taxon>
        <taxon>Pseudomonadati</taxon>
        <taxon>Bacteroidota</taxon>
        <taxon>Chitinophagia</taxon>
        <taxon>Chitinophagales</taxon>
        <taxon>Chitinophagaceae</taxon>
        <taxon>Chitinophaga</taxon>
    </lineage>
</organism>
<dbReference type="Proteomes" id="UP000002215">
    <property type="component" value="Chromosome"/>
</dbReference>
<name>A0A979GXI9_CHIPD</name>
<dbReference type="OrthoDB" id="772614at2"/>